<proteinExistence type="predicted"/>
<sequence length="603" mass="65810">MKGCDLVNTFLPDELIMEIFRHVEAKSDRDACSMVCRKWRRLERACRRTIRIGASGTADQLVDLVVGRFTGLRNVFIDERLPVTTVQPQRSLPSKRKRHTLPKANHATEEIYMENELEQFCLSDAGLALLAKSCKGLEKLSFIWCSSITSLGLTTVAENCKFLKSVDLQGCYVGDKGLIALGQNCKQLEDLNLRFCEGLTDTGVVGFAQSSGSSLKSLGIAACAWISDVSLQAVASHCKFLENLSLDSELMRNTGVVSVAQGCRSLKALKLQCVNISDESLQAVGSYCSSLEQLALYSFQRFTDSDQSLEAIARGCTKLTNLEINGCHNIGTSGLEYIGRLCPYVFHLVVPHYLRVFPILFEVLRGLVELSLLYCPRMGNSALREVGRGCSLLKALHLVDCSSINDDGISAVAQGCRSLRKLHVRRCYEVGDKGIISVGENCKLLTDLSLRFCDRVGDEALVAVAEGCSLKHLNVSGCHLITDTGMTAIARGCPDLVNLDISVLQSIGDMALAELGHGCPLLKDIVLSHCRQITDVGLAHLVTGCSRLETCHMVYCPLVTGAGVATVVSSCANIKKVLVEKWKVSQRTLRRACSILSFLCVEL</sequence>
<dbReference type="InterPro" id="IPR001810">
    <property type="entry name" value="F-box_dom"/>
</dbReference>
<dbReference type="OrthoDB" id="550575at2759"/>
<dbReference type="CDD" id="cd22159">
    <property type="entry name" value="F-box_AtTIR1-like"/>
    <property type="match status" value="1"/>
</dbReference>
<dbReference type="EMBL" id="CP097502">
    <property type="protein sequence ID" value="URD76169.1"/>
    <property type="molecule type" value="Genomic_DNA"/>
</dbReference>
<feature type="domain" description="F-box" evidence="1">
    <location>
        <begin position="11"/>
        <end position="52"/>
    </location>
</feature>
<dbReference type="InterPro" id="IPR006553">
    <property type="entry name" value="Leu-rich_rpt_Cys-con_subtyp"/>
</dbReference>
<dbReference type="Pfam" id="PF13516">
    <property type="entry name" value="LRR_6"/>
    <property type="match status" value="1"/>
</dbReference>
<dbReference type="InterPro" id="IPR001611">
    <property type="entry name" value="Leu-rich_rpt"/>
</dbReference>
<evidence type="ECO:0000259" key="1">
    <source>
        <dbReference type="SMART" id="SM00256"/>
    </source>
</evidence>
<dbReference type="InterPro" id="IPR041567">
    <property type="entry name" value="COI1_F-box"/>
</dbReference>
<accession>A0A9E7JCP8</accession>
<dbReference type="FunFam" id="1.20.1280.50:FF:000023">
    <property type="entry name" value="F-box/LRR-repeat protein 4"/>
    <property type="match status" value="1"/>
</dbReference>
<dbReference type="InterPro" id="IPR057207">
    <property type="entry name" value="FBXL15_LRR"/>
</dbReference>
<dbReference type="SUPFAM" id="SSF81383">
    <property type="entry name" value="F-box domain"/>
    <property type="match status" value="1"/>
</dbReference>
<organism evidence="2 3">
    <name type="scientific">Musa troglodytarum</name>
    <name type="common">fe'i banana</name>
    <dbReference type="NCBI Taxonomy" id="320322"/>
    <lineage>
        <taxon>Eukaryota</taxon>
        <taxon>Viridiplantae</taxon>
        <taxon>Streptophyta</taxon>
        <taxon>Embryophyta</taxon>
        <taxon>Tracheophyta</taxon>
        <taxon>Spermatophyta</taxon>
        <taxon>Magnoliopsida</taxon>
        <taxon>Liliopsida</taxon>
        <taxon>Zingiberales</taxon>
        <taxon>Musaceae</taxon>
        <taxon>Musa</taxon>
    </lineage>
</organism>
<dbReference type="InterPro" id="IPR032675">
    <property type="entry name" value="LRR_dom_sf"/>
</dbReference>
<dbReference type="PANTHER" id="PTHR13318:SF190">
    <property type="entry name" value="PARTNER OF PAIRED, ISOFORM B"/>
    <property type="match status" value="1"/>
</dbReference>
<dbReference type="Gene3D" id="1.20.1280.50">
    <property type="match status" value="1"/>
</dbReference>
<reference evidence="2" key="1">
    <citation type="submission" date="2022-05" db="EMBL/GenBank/DDBJ databases">
        <title>The Musa troglodytarum L. genome provides insights into the mechanism of non-climacteric behaviour and enrichment of carotenoids.</title>
        <authorList>
            <person name="Wang J."/>
        </authorList>
    </citation>
    <scope>NUCLEOTIDE SEQUENCE</scope>
    <source>
        <tissue evidence="2">Leaf</tissue>
    </source>
</reference>
<evidence type="ECO:0000313" key="3">
    <source>
        <dbReference type="Proteomes" id="UP001055439"/>
    </source>
</evidence>
<name>A0A9E7JCP8_9LILI</name>
<dbReference type="SUPFAM" id="SSF52047">
    <property type="entry name" value="RNI-like"/>
    <property type="match status" value="2"/>
</dbReference>
<dbReference type="GO" id="GO:0031146">
    <property type="term" value="P:SCF-dependent proteasomal ubiquitin-dependent protein catabolic process"/>
    <property type="evidence" value="ECO:0007669"/>
    <property type="project" value="TreeGrafter"/>
</dbReference>
<gene>
    <name evidence="2" type="ORF">MUK42_10286</name>
</gene>
<dbReference type="AlphaFoldDB" id="A0A9E7JCP8"/>
<dbReference type="SMART" id="SM00367">
    <property type="entry name" value="LRR_CC"/>
    <property type="match status" value="16"/>
</dbReference>
<protein>
    <submittedName>
        <fullName evidence="2">LRR</fullName>
    </submittedName>
</protein>
<dbReference type="Proteomes" id="UP001055439">
    <property type="component" value="Chromosome 1"/>
</dbReference>
<dbReference type="Pfam" id="PF25372">
    <property type="entry name" value="DUF7885"/>
    <property type="match status" value="2"/>
</dbReference>
<dbReference type="Pfam" id="PF18511">
    <property type="entry name" value="F-box_5"/>
    <property type="match status" value="1"/>
</dbReference>
<keyword evidence="3" id="KW-1185">Reference proteome</keyword>
<dbReference type="Gene3D" id="3.80.10.10">
    <property type="entry name" value="Ribonuclease Inhibitor"/>
    <property type="match status" value="3"/>
</dbReference>
<dbReference type="SMART" id="SM00256">
    <property type="entry name" value="FBOX"/>
    <property type="match status" value="1"/>
</dbReference>
<dbReference type="PANTHER" id="PTHR13318">
    <property type="entry name" value="PARTNER OF PAIRED, ISOFORM B-RELATED"/>
    <property type="match status" value="1"/>
</dbReference>
<evidence type="ECO:0000313" key="2">
    <source>
        <dbReference type="EMBL" id="URD76169.1"/>
    </source>
</evidence>
<dbReference type="GO" id="GO:0019005">
    <property type="term" value="C:SCF ubiquitin ligase complex"/>
    <property type="evidence" value="ECO:0007669"/>
    <property type="project" value="TreeGrafter"/>
</dbReference>
<dbReference type="InterPro" id="IPR036047">
    <property type="entry name" value="F-box-like_dom_sf"/>
</dbReference>